<dbReference type="InterPro" id="IPR045794">
    <property type="entry name" value="Trypco1"/>
</dbReference>
<dbReference type="Pfam" id="PF19493">
    <property type="entry name" value="Trypco1"/>
    <property type="match status" value="1"/>
</dbReference>
<dbReference type="NCBIfam" id="NF041216">
    <property type="entry name" value="CU044_2847_fam"/>
    <property type="match status" value="1"/>
</dbReference>
<dbReference type="Proteomes" id="UP000830115">
    <property type="component" value="Chromosome"/>
</dbReference>
<feature type="domain" description="Trypsin-co-occurring" evidence="2">
    <location>
        <begin position="67"/>
        <end position="148"/>
    </location>
</feature>
<dbReference type="RefSeq" id="WP_248863834.1">
    <property type="nucleotide sequence ID" value="NZ_CP086322.1"/>
</dbReference>
<feature type="compositionally biased region" description="Low complexity" evidence="1">
    <location>
        <begin position="168"/>
        <end position="188"/>
    </location>
</feature>
<reference evidence="3" key="1">
    <citation type="submission" date="2021-10" db="EMBL/GenBank/DDBJ databases">
        <title>Streptomyces nigrumlapis sp.nov.,an antimicrobial producing actinobacterium isolated from Black Gobi rocks.</title>
        <authorList>
            <person name="Wen Y."/>
            <person name="Zhang W."/>
            <person name="Liu X.G."/>
        </authorList>
    </citation>
    <scope>NUCLEOTIDE SEQUENCE</scope>
    <source>
        <strain evidence="3">ST13-2-2</strain>
    </source>
</reference>
<evidence type="ECO:0000259" key="2">
    <source>
        <dbReference type="Pfam" id="PF19493"/>
    </source>
</evidence>
<evidence type="ECO:0000313" key="3">
    <source>
        <dbReference type="EMBL" id="UQA92980.1"/>
    </source>
</evidence>
<evidence type="ECO:0000256" key="1">
    <source>
        <dbReference type="SAM" id="MobiDB-lite"/>
    </source>
</evidence>
<gene>
    <name evidence="3" type="ORF">K9S39_15065</name>
</gene>
<organism evidence="3 4">
    <name type="scientific">Streptomyces halobius</name>
    <dbReference type="NCBI Taxonomy" id="2879846"/>
    <lineage>
        <taxon>Bacteria</taxon>
        <taxon>Bacillati</taxon>
        <taxon>Actinomycetota</taxon>
        <taxon>Actinomycetes</taxon>
        <taxon>Kitasatosporales</taxon>
        <taxon>Streptomycetaceae</taxon>
        <taxon>Streptomyces</taxon>
    </lineage>
</organism>
<proteinExistence type="predicted"/>
<accession>A0ABY4M9A8</accession>
<feature type="compositionally biased region" description="Low complexity" evidence="1">
    <location>
        <begin position="19"/>
        <end position="28"/>
    </location>
</feature>
<feature type="region of interest" description="Disordered" evidence="1">
    <location>
        <begin position="19"/>
        <end position="57"/>
    </location>
</feature>
<keyword evidence="4" id="KW-1185">Reference proteome</keyword>
<dbReference type="EMBL" id="CP086322">
    <property type="protein sequence ID" value="UQA92980.1"/>
    <property type="molecule type" value="Genomic_DNA"/>
</dbReference>
<sequence>MGDLALTLDDDTVVWLRAEPPAAGAARPKVPAPGAEQRPGAEGDLALPEGDVERPDGDLELPDGFGSAQPVSVDGRMSRAVTRGGEVLEEALRPLGGVLGRIHRSISSGSHRPDEVTVQFGVTLGSDLKLGVFSGKGEASFTVSATWNLGRGTGEQGAVSGTGGTNGSSGSSGMNGAGSASEAGGAAP</sequence>
<feature type="compositionally biased region" description="Gly residues" evidence="1">
    <location>
        <begin position="151"/>
        <end position="167"/>
    </location>
</feature>
<name>A0ABY4M9A8_9ACTN</name>
<feature type="region of interest" description="Disordered" evidence="1">
    <location>
        <begin position="149"/>
        <end position="188"/>
    </location>
</feature>
<protein>
    <recommendedName>
        <fullName evidence="2">Trypsin-co-occurring domain-containing protein</fullName>
    </recommendedName>
</protein>
<evidence type="ECO:0000313" key="4">
    <source>
        <dbReference type="Proteomes" id="UP000830115"/>
    </source>
</evidence>